<dbReference type="InterPro" id="IPR019407">
    <property type="entry name" value="CTU2"/>
</dbReference>
<sequence>MSEEKFKVKYGKNLEDIKAKTPTVLLPVSFGESSLVLLDIIVSQLEEQSAMNRAHIGYKLVVVIIDESDFDNTKIDIKDHVQKLKEVSGTDLLDKLDIKFKIIKSESYVTSNRLQKIFLTHDFQSFSGKSESDLDLDLKTILLQTSDKSTREDLLNIVRKETILRTAIAENCSVILFGHSMSKLADDVLSLAVKGRGSEISDNLTDGIIEYERSNLHILHPLRDILFSEIKEYSKLCGLSEISLNISEGTTVKKSIKNKTINELIKDYFRSVEVEYPEVISTVVKIGSKMAHPPTQDDFQIKNCILCSNSIYNDPKHWLEQITVHGGAPLELEEEKANLEAYLASVKDKKSDSLIHEADEVVPLCYGCIVNLGTTGQSGFIWPTKRPSKQEILDEYVLTDDEGDED</sequence>
<organism evidence="4 5">
    <name type="scientific">Ambrosiozyma monospora</name>
    <name type="common">Yeast</name>
    <name type="synonym">Endomycopsis monosporus</name>
    <dbReference type="NCBI Taxonomy" id="43982"/>
    <lineage>
        <taxon>Eukaryota</taxon>
        <taxon>Fungi</taxon>
        <taxon>Dikarya</taxon>
        <taxon>Ascomycota</taxon>
        <taxon>Saccharomycotina</taxon>
        <taxon>Pichiomycetes</taxon>
        <taxon>Pichiales</taxon>
        <taxon>Pichiaceae</taxon>
        <taxon>Ambrosiozyma</taxon>
    </lineage>
</organism>
<dbReference type="PANTHER" id="PTHR20882">
    <property type="entry name" value="CYTOPLASMIC TRNA 2-THIOLATION PROTEIN 2"/>
    <property type="match status" value="1"/>
</dbReference>
<dbReference type="GO" id="GO:0016783">
    <property type="term" value="F:sulfurtransferase activity"/>
    <property type="evidence" value="ECO:0007669"/>
    <property type="project" value="TreeGrafter"/>
</dbReference>
<evidence type="ECO:0000313" key="4">
    <source>
        <dbReference type="EMBL" id="GMG20672.1"/>
    </source>
</evidence>
<keyword evidence="2 3" id="KW-0819">tRNA processing</keyword>
<dbReference type="Pfam" id="PF10288">
    <property type="entry name" value="CTU2"/>
    <property type="match status" value="1"/>
</dbReference>
<keyword evidence="1 3" id="KW-0963">Cytoplasm</keyword>
<evidence type="ECO:0000256" key="2">
    <source>
        <dbReference type="ARBA" id="ARBA00022694"/>
    </source>
</evidence>
<evidence type="ECO:0000256" key="3">
    <source>
        <dbReference type="HAMAP-Rule" id="MF_03054"/>
    </source>
</evidence>
<keyword evidence="5" id="KW-1185">Reference proteome</keyword>
<dbReference type="Proteomes" id="UP001165063">
    <property type="component" value="Unassembled WGS sequence"/>
</dbReference>
<dbReference type="HAMAP" id="MF_03054">
    <property type="entry name" value="CTU2"/>
    <property type="match status" value="1"/>
</dbReference>
<comment type="subcellular location">
    <subcellularLocation>
        <location evidence="3">Cytoplasm</location>
    </subcellularLocation>
</comment>
<evidence type="ECO:0000313" key="5">
    <source>
        <dbReference type="Proteomes" id="UP001165063"/>
    </source>
</evidence>
<protein>
    <recommendedName>
        <fullName evidence="3">Cytoplasmic tRNA 2-thiolation protein 2</fullName>
    </recommendedName>
</protein>
<dbReference type="GO" id="GO:0016779">
    <property type="term" value="F:nucleotidyltransferase activity"/>
    <property type="evidence" value="ECO:0007669"/>
    <property type="project" value="UniProtKB-UniRule"/>
</dbReference>
<comment type="function">
    <text evidence="3">Plays a central role in 2-thiolation of mcm(5)S(2)U at tRNA wobble positions of tRNA(Lys), tRNA(Glu) and tRNA(Gln). May act by forming a heterodimer with NCS6 that ligates sulfur from thiocarboxylated URM1 onto the uridine of tRNAs at wobble position. Prior mcm(5) tRNA modification by the elongator complex is required for 2-thiolation. May also be involved in protein urmylation.</text>
</comment>
<comment type="caution">
    <text evidence="4">The sequence shown here is derived from an EMBL/GenBank/DDBJ whole genome shotgun (WGS) entry which is preliminary data.</text>
</comment>
<dbReference type="SUPFAM" id="SSF52402">
    <property type="entry name" value="Adenine nucleotide alpha hydrolases-like"/>
    <property type="match status" value="1"/>
</dbReference>
<dbReference type="InterPro" id="IPR014729">
    <property type="entry name" value="Rossmann-like_a/b/a_fold"/>
</dbReference>
<reference evidence="4" key="1">
    <citation type="submission" date="2023-04" db="EMBL/GenBank/DDBJ databases">
        <title>Ambrosiozyma monospora NBRC 1965.</title>
        <authorList>
            <person name="Ichikawa N."/>
            <person name="Sato H."/>
            <person name="Tonouchi N."/>
        </authorList>
    </citation>
    <scope>NUCLEOTIDE SEQUENCE</scope>
    <source>
        <strain evidence="4">NBRC 1965</strain>
    </source>
</reference>
<dbReference type="AlphaFoldDB" id="A0A9W6YTE6"/>
<dbReference type="PANTHER" id="PTHR20882:SF14">
    <property type="entry name" value="CYTOPLASMIC TRNA 2-THIOLATION PROTEIN 2"/>
    <property type="match status" value="1"/>
</dbReference>
<dbReference type="GO" id="GO:0032447">
    <property type="term" value="P:protein urmylation"/>
    <property type="evidence" value="ECO:0007669"/>
    <property type="project" value="UniProtKB-UniRule"/>
</dbReference>
<proteinExistence type="inferred from homology"/>
<dbReference type="EMBL" id="BSXU01000434">
    <property type="protein sequence ID" value="GMG20672.1"/>
    <property type="molecule type" value="Genomic_DNA"/>
</dbReference>
<gene>
    <name evidence="3" type="primary">NCS2</name>
    <name evidence="3" type="synonym">CTU2</name>
    <name evidence="4" type="ORF">Amon01_000140600</name>
</gene>
<dbReference type="OrthoDB" id="25129at2759"/>
<name>A0A9W6YTE6_AMBMO</name>
<dbReference type="Gene3D" id="3.40.50.620">
    <property type="entry name" value="HUPs"/>
    <property type="match status" value="1"/>
</dbReference>
<dbReference type="GO" id="GO:0005829">
    <property type="term" value="C:cytosol"/>
    <property type="evidence" value="ECO:0007669"/>
    <property type="project" value="TreeGrafter"/>
</dbReference>
<evidence type="ECO:0000256" key="1">
    <source>
        <dbReference type="ARBA" id="ARBA00022490"/>
    </source>
</evidence>
<comment type="pathway">
    <text evidence="3">tRNA modification; 5-methoxycarbonylmethyl-2-thiouridine-tRNA biosynthesis.</text>
</comment>
<dbReference type="GO" id="GO:0000049">
    <property type="term" value="F:tRNA binding"/>
    <property type="evidence" value="ECO:0007669"/>
    <property type="project" value="InterPro"/>
</dbReference>
<accession>A0A9W6YTE6</accession>
<comment type="similarity">
    <text evidence="3">Belongs to the CTU2/NCS2 family.</text>
</comment>
<dbReference type="GO" id="GO:0002143">
    <property type="term" value="P:tRNA wobble position uridine thiolation"/>
    <property type="evidence" value="ECO:0007669"/>
    <property type="project" value="TreeGrafter"/>
</dbReference>